<dbReference type="Gene3D" id="2.10.25.10">
    <property type="entry name" value="Laminin"/>
    <property type="match status" value="1"/>
</dbReference>
<reference evidence="7 8" key="1">
    <citation type="submission" date="2024-05" db="EMBL/GenBank/DDBJ databases">
        <title>Genome sequencing and assembly of Indian major carp, Cirrhinus mrigala (Hamilton, 1822).</title>
        <authorList>
            <person name="Mohindra V."/>
            <person name="Chowdhury L.M."/>
            <person name="Lal K."/>
            <person name="Jena J.K."/>
        </authorList>
    </citation>
    <scope>NUCLEOTIDE SEQUENCE [LARGE SCALE GENOMIC DNA]</scope>
    <source>
        <strain evidence="7">CM1030</strain>
        <tissue evidence="7">Blood</tissue>
    </source>
</reference>
<accession>A0ABD0R6U1</accession>
<dbReference type="EMBL" id="JAMKFB020000005">
    <property type="protein sequence ID" value="KAL0193385.1"/>
    <property type="molecule type" value="Genomic_DNA"/>
</dbReference>
<keyword evidence="2" id="KW-0677">Repeat</keyword>
<organism evidence="7 8">
    <name type="scientific">Cirrhinus mrigala</name>
    <name type="common">Mrigala</name>
    <dbReference type="NCBI Taxonomy" id="683832"/>
    <lineage>
        <taxon>Eukaryota</taxon>
        <taxon>Metazoa</taxon>
        <taxon>Chordata</taxon>
        <taxon>Craniata</taxon>
        <taxon>Vertebrata</taxon>
        <taxon>Euteleostomi</taxon>
        <taxon>Actinopterygii</taxon>
        <taxon>Neopterygii</taxon>
        <taxon>Teleostei</taxon>
        <taxon>Ostariophysi</taxon>
        <taxon>Cypriniformes</taxon>
        <taxon>Cyprinidae</taxon>
        <taxon>Labeoninae</taxon>
        <taxon>Labeonini</taxon>
        <taxon>Cirrhinus</taxon>
    </lineage>
</organism>
<feature type="domain" description="Laminin EGF-like" evidence="6">
    <location>
        <begin position="2"/>
        <end position="38"/>
    </location>
</feature>
<proteinExistence type="predicted"/>
<evidence type="ECO:0000256" key="5">
    <source>
        <dbReference type="ARBA" id="ARBA00023292"/>
    </source>
</evidence>
<dbReference type="AlphaFoldDB" id="A0ABD0R6U1"/>
<feature type="non-terminal residue" evidence="7">
    <location>
        <position position="49"/>
    </location>
</feature>
<evidence type="ECO:0000256" key="3">
    <source>
        <dbReference type="ARBA" id="ARBA00023157"/>
    </source>
</evidence>
<dbReference type="Pfam" id="PF00053">
    <property type="entry name" value="EGF_laminin"/>
    <property type="match status" value="1"/>
</dbReference>
<dbReference type="InterPro" id="IPR002049">
    <property type="entry name" value="LE_dom"/>
</dbReference>
<evidence type="ECO:0000259" key="6">
    <source>
        <dbReference type="PROSITE" id="PS01248"/>
    </source>
</evidence>
<dbReference type="FunFam" id="2.10.25.10:FF:000188">
    <property type="entry name" value="Laminin subunit gamma 2"/>
    <property type="match status" value="1"/>
</dbReference>
<keyword evidence="3" id="KW-1015">Disulfide bond</keyword>
<comment type="caution">
    <text evidence="7">The sequence shown here is derived from an EMBL/GenBank/DDBJ whole genome shotgun (WGS) entry which is preliminary data.</text>
</comment>
<evidence type="ECO:0000256" key="4">
    <source>
        <dbReference type="ARBA" id="ARBA00023180"/>
    </source>
</evidence>
<gene>
    <name evidence="7" type="ORF">M9458_011681</name>
</gene>
<evidence type="ECO:0000313" key="7">
    <source>
        <dbReference type="EMBL" id="KAL0193385.1"/>
    </source>
</evidence>
<dbReference type="SUPFAM" id="SSF57196">
    <property type="entry name" value="EGF/Laminin"/>
    <property type="match status" value="1"/>
</dbReference>
<sequence length="49" mass="5274">ICVNCQGNTEGPSCEKCRYNFYRRPGSPVTEPCIPCPCSSVTSTGSCKL</sequence>
<protein>
    <recommendedName>
        <fullName evidence="6">Laminin EGF-like domain-containing protein</fullName>
    </recommendedName>
</protein>
<evidence type="ECO:0000256" key="1">
    <source>
        <dbReference type="ARBA" id="ARBA00022729"/>
    </source>
</evidence>
<evidence type="ECO:0000256" key="2">
    <source>
        <dbReference type="ARBA" id="ARBA00022737"/>
    </source>
</evidence>
<dbReference type="GO" id="GO:0005604">
    <property type="term" value="C:basement membrane"/>
    <property type="evidence" value="ECO:0007669"/>
    <property type="project" value="UniProtKB-ARBA"/>
</dbReference>
<dbReference type="Proteomes" id="UP001529510">
    <property type="component" value="Unassembled WGS sequence"/>
</dbReference>
<feature type="non-terminal residue" evidence="7">
    <location>
        <position position="1"/>
    </location>
</feature>
<keyword evidence="4" id="KW-0325">Glycoprotein</keyword>
<evidence type="ECO:0000313" key="8">
    <source>
        <dbReference type="Proteomes" id="UP001529510"/>
    </source>
</evidence>
<keyword evidence="1" id="KW-0732">Signal</keyword>
<name>A0ABD0R6U1_CIRMR</name>
<keyword evidence="5" id="KW-0424">Laminin EGF-like domain</keyword>
<keyword evidence="8" id="KW-1185">Reference proteome</keyword>
<dbReference type="PROSITE" id="PS01248">
    <property type="entry name" value="EGF_LAM_1"/>
    <property type="match status" value="1"/>
</dbReference>